<evidence type="ECO:0000256" key="2">
    <source>
        <dbReference type="ARBA" id="ARBA00023239"/>
    </source>
</evidence>
<accession>A0A2T5JE07</accession>
<dbReference type="GO" id="GO:0016836">
    <property type="term" value="F:hydro-lyase activity"/>
    <property type="evidence" value="ECO:0007669"/>
    <property type="project" value="UniProtKB-ARBA"/>
</dbReference>
<dbReference type="AlphaFoldDB" id="A0A2T5JE07"/>
<dbReference type="PANTHER" id="PTHR11941:SF54">
    <property type="entry name" value="ENOYL-COA HYDRATASE, MITOCHONDRIAL"/>
    <property type="match status" value="1"/>
</dbReference>
<dbReference type="InterPro" id="IPR001753">
    <property type="entry name" value="Enoyl-CoA_hydra/iso"/>
</dbReference>
<comment type="caution">
    <text evidence="4">The sequence shown here is derived from an EMBL/GenBank/DDBJ whole genome shotgun (WGS) entry which is preliminary data.</text>
</comment>
<evidence type="ECO:0000256" key="1">
    <source>
        <dbReference type="ARBA" id="ARBA00005254"/>
    </source>
</evidence>
<dbReference type="PROSITE" id="PS00166">
    <property type="entry name" value="ENOYL_COA_HYDRATASE"/>
    <property type="match status" value="1"/>
</dbReference>
<sequence length="258" mass="26796">MSFQNLLIENKGRIRYIIINRESKLNALNGGTLAELHLALTAAFADAGVGGVVITGAGKKAFVAGADISGFTALDVQGGTELSRQGHTSVFDLIAHASKPVIAAVNGFALGGGLELAMACHIRIASENAKMGLPEVTLGLIPGYGGTQRLPQLVGRGKALEMIMTADMLTAAEALQCGLVTHVTDIDSLLPNAEELMEKILSRSPKAIAAAIEAVNAAGTAGGYEKEIELFGQCFGTGDMKEGVAAFLEKRNAEFKGE</sequence>
<dbReference type="Gene3D" id="3.90.226.10">
    <property type="entry name" value="2-enoyl-CoA Hydratase, Chain A, domain 1"/>
    <property type="match status" value="1"/>
</dbReference>
<evidence type="ECO:0000256" key="3">
    <source>
        <dbReference type="RuleBase" id="RU003707"/>
    </source>
</evidence>
<dbReference type="Pfam" id="PF00378">
    <property type="entry name" value="ECH_1"/>
    <property type="match status" value="1"/>
</dbReference>
<keyword evidence="2" id="KW-0456">Lyase</keyword>
<keyword evidence="5" id="KW-1185">Reference proteome</keyword>
<dbReference type="InterPro" id="IPR029045">
    <property type="entry name" value="ClpP/crotonase-like_dom_sf"/>
</dbReference>
<dbReference type="Proteomes" id="UP000244168">
    <property type="component" value="Unassembled WGS sequence"/>
</dbReference>
<dbReference type="CDD" id="cd06558">
    <property type="entry name" value="crotonase-like"/>
    <property type="match status" value="1"/>
</dbReference>
<evidence type="ECO:0000313" key="4">
    <source>
        <dbReference type="EMBL" id="PTR00008.1"/>
    </source>
</evidence>
<dbReference type="FunFam" id="1.10.12.10:FF:000001">
    <property type="entry name" value="Probable enoyl-CoA hydratase, mitochondrial"/>
    <property type="match status" value="1"/>
</dbReference>
<dbReference type="GO" id="GO:0006635">
    <property type="term" value="P:fatty acid beta-oxidation"/>
    <property type="evidence" value="ECO:0007669"/>
    <property type="project" value="TreeGrafter"/>
</dbReference>
<gene>
    <name evidence="4" type="ORF">C8P68_102839</name>
</gene>
<name>A0A2T5JE07_9SPHI</name>
<protein>
    <submittedName>
        <fullName evidence="4">Enoyl-CoA hydratase</fullName>
    </submittedName>
</protein>
<dbReference type="FunFam" id="3.90.226.10:FF:000009">
    <property type="entry name" value="Carnitinyl-CoA dehydratase"/>
    <property type="match status" value="1"/>
</dbReference>
<proteinExistence type="inferred from homology"/>
<comment type="similarity">
    <text evidence="1 3">Belongs to the enoyl-CoA hydratase/isomerase family.</text>
</comment>
<dbReference type="OrthoDB" id="9775794at2"/>
<dbReference type="RefSeq" id="WP_107827906.1">
    <property type="nucleotide sequence ID" value="NZ_CP160205.1"/>
</dbReference>
<evidence type="ECO:0000313" key="5">
    <source>
        <dbReference type="Proteomes" id="UP000244168"/>
    </source>
</evidence>
<dbReference type="EMBL" id="QAOQ01000002">
    <property type="protein sequence ID" value="PTR00008.1"/>
    <property type="molecule type" value="Genomic_DNA"/>
</dbReference>
<reference evidence="4 5" key="1">
    <citation type="submission" date="2018-04" db="EMBL/GenBank/DDBJ databases">
        <title>Genomic Encyclopedia of Archaeal and Bacterial Type Strains, Phase II (KMG-II): from individual species to whole genera.</title>
        <authorList>
            <person name="Goeker M."/>
        </authorList>
    </citation>
    <scope>NUCLEOTIDE SEQUENCE [LARGE SCALE GENOMIC DNA]</scope>
    <source>
        <strain evidence="4 5">DSM 26809</strain>
    </source>
</reference>
<dbReference type="InterPro" id="IPR018376">
    <property type="entry name" value="Enoyl-CoA_hyd/isom_CS"/>
</dbReference>
<dbReference type="PANTHER" id="PTHR11941">
    <property type="entry name" value="ENOYL-COA HYDRATASE-RELATED"/>
    <property type="match status" value="1"/>
</dbReference>
<dbReference type="SUPFAM" id="SSF52096">
    <property type="entry name" value="ClpP/crotonase"/>
    <property type="match status" value="1"/>
</dbReference>
<organism evidence="4 5">
    <name type="scientific">Mucilaginibacter yixingensis</name>
    <dbReference type="NCBI Taxonomy" id="1295612"/>
    <lineage>
        <taxon>Bacteria</taxon>
        <taxon>Pseudomonadati</taxon>
        <taxon>Bacteroidota</taxon>
        <taxon>Sphingobacteriia</taxon>
        <taxon>Sphingobacteriales</taxon>
        <taxon>Sphingobacteriaceae</taxon>
        <taxon>Mucilaginibacter</taxon>
    </lineage>
</organism>